<evidence type="ECO:0000256" key="5">
    <source>
        <dbReference type="PROSITE-ProRule" id="PRU10141"/>
    </source>
</evidence>
<feature type="region of interest" description="Disordered" evidence="6">
    <location>
        <begin position="926"/>
        <end position="947"/>
    </location>
</feature>
<dbReference type="InterPro" id="IPR005532">
    <property type="entry name" value="SUMF_dom"/>
</dbReference>
<comment type="caution">
    <text evidence="8">The sequence shown here is derived from an EMBL/GenBank/DDBJ whole genome shotgun (WGS) entry which is preliminary data.</text>
</comment>
<dbReference type="RefSeq" id="WP_120645525.1">
    <property type="nucleotide sequence ID" value="NZ_RAWB01000262.1"/>
</dbReference>
<dbReference type="CDD" id="cd00267">
    <property type="entry name" value="ABC_ATPase"/>
    <property type="match status" value="1"/>
</dbReference>
<protein>
    <submittedName>
        <fullName evidence="8">Protein kinase</fullName>
    </submittedName>
</protein>
<sequence>MGSPASSPPSDAWTPPEEFDEYRIVRPLGRGRTGRVYLAHDTLLERPVAVKFIPSLGSNALARFLVEARAAARIQHPNVVTLYRVGQLEDQPYLISEFIRGVSLDRLARPVSWERALAIGRDLARGLGAAHRRGVLHRDIKPGNAVLTESGEVKLLDFGLAKLLDRAESNEPTAPRAPMPPPELPADWDPESSPALGARSLDGVFLPSLPRGSLVGTPYYMSPEAWAGEELTARSDVYSLGVVLYELCAGRGPFRDVPWRELSEAVRTRDVRPLLEVAPSVDPGFAAAIDKCLRRDPGQRHASAAQLLDALEALTREEVPVVVPEGNPYRGLQAFEAEHRSLFFGRRREQRAVLERLKAEAFLLMTGDSGVGKSSLCLAGILPAVCDGALEDGRRWRTARLVPGRRPVSALAAALAPVLEVGEEPLAETLRQDPTSLGRRLRAKLGTQGGLLLYMDQLEELVTLSPPEEAATAGAALGSLTEAAGGLRLLATGRSDFLTRLTGVPGLGPEVPHALYLLRALTPEETREAIVGPARVKGVRFESEAVVDALVASTAASDGGLPLLQFALAELWDARDEARGVMTQAALDSLGGVSGALARHADAAVARLLPDQRAAARGVMLRLVTSDGTRARKTDRELVGDDPRYRAALEALVRARLLVAREGEGGTAYELAHEALLTGWTTLARWLVEAGERREVQARLEAAAAQWERLSHARESLWGPRQLAETLVLEPSELTQREQSFLDTSRRTGVRSRRLKQGLALGFLVSLALVYAGLQWRERRILDGRVRAELGAATAELGAVRGERDALQAERTEAFRLYDSGHKADGDRGWAKATGHAAQLAHHFDVVADRLERALALAPGRADVRDALADFLYERALWAESEREPALPALLQRLRLYDPDGTRWQRWNAPARLSLAVDVPGATAELRPLTREPGGPEVAGEPVPSTGPLPWNDVAVAPGPYQLTVRAPGHEDAVQPLLLQRGEARRVVLPLPRAGSLPPGFAYVPPGEVRFGSAAESSVRDFFNAVPLHPVPVPAFLVARHETTYADWLAYLEALPPQERVKRQPRVGTGGYAGVLALEEDAGGWRLRFQPGGVLYTARSGEPLRYAKRTQRAEQDWRQFPVSGISFSDAEAYVAWLAASGRVPGARLCSELEWERAARGVDGREYPHGHRLGPDEANVDTTYGKEPGGFGPDVVGSHPASRSPFGTDDMAGNVWEWTRSWLEPGRPVARGGSYSFAVTSARSTNRELPDASMRDVAVGLRVCADLPASAGSAPSSPTHD</sequence>
<organism evidence="8 9">
    <name type="scientific">Corallococcus llansteffanensis</name>
    <dbReference type="NCBI Taxonomy" id="2316731"/>
    <lineage>
        <taxon>Bacteria</taxon>
        <taxon>Pseudomonadati</taxon>
        <taxon>Myxococcota</taxon>
        <taxon>Myxococcia</taxon>
        <taxon>Myxococcales</taxon>
        <taxon>Cystobacterineae</taxon>
        <taxon>Myxococcaceae</taxon>
        <taxon>Corallococcus</taxon>
    </lineage>
</organism>
<dbReference type="Gene3D" id="3.30.200.20">
    <property type="entry name" value="Phosphorylase Kinase, domain 1"/>
    <property type="match status" value="1"/>
</dbReference>
<dbReference type="Gene3D" id="1.10.510.10">
    <property type="entry name" value="Transferase(Phosphotransferase) domain 1"/>
    <property type="match status" value="1"/>
</dbReference>
<dbReference type="SUPFAM" id="SSF56436">
    <property type="entry name" value="C-type lectin-like"/>
    <property type="match status" value="1"/>
</dbReference>
<dbReference type="InterPro" id="IPR042095">
    <property type="entry name" value="SUMF_sf"/>
</dbReference>
<dbReference type="InterPro" id="IPR027417">
    <property type="entry name" value="P-loop_NTPase"/>
</dbReference>
<dbReference type="Pfam" id="PF20703">
    <property type="entry name" value="nSTAND1"/>
    <property type="match status" value="1"/>
</dbReference>
<evidence type="ECO:0000256" key="2">
    <source>
        <dbReference type="ARBA" id="ARBA00022741"/>
    </source>
</evidence>
<evidence type="ECO:0000259" key="7">
    <source>
        <dbReference type="PROSITE" id="PS50011"/>
    </source>
</evidence>
<dbReference type="SMART" id="SM00220">
    <property type="entry name" value="S_TKc"/>
    <property type="match status" value="1"/>
</dbReference>
<dbReference type="SUPFAM" id="SSF56112">
    <property type="entry name" value="Protein kinase-like (PK-like)"/>
    <property type="match status" value="1"/>
</dbReference>
<dbReference type="PANTHER" id="PTHR43289:SF34">
    <property type="entry name" value="SERINE_THREONINE-PROTEIN KINASE YBDM-RELATED"/>
    <property type="match status" value="1"/>
</dbReference>
<dbReference type="PROSITE" id="PS00107">
    <property type="entry name" value="PROTEIN_KINASE_ATP"/>
    <property type="match status" value="1"/>
</dbReference>
<dbReference type="InterPro" id="IPR016187">
    <property type="entry name" value="CTDL_fold"/>
</dbReference>
<keyword evidence="1" id="KW-0808">Transferase</keyword>
<evidence type="ECO:0000313" key="8">
    <source>
        <dbReference type="EMBL" id="RKH55253.1"/>
    </source>
</evidence>
<keyword evidence="9" id="KW-1185">Reference proteome</keyword>
<dbReference type="GO" id="GO:0004674">
    <property type="term" value="F:protein serine/threonine kinase activity"/>
    <property type="evidence" value="ECO:0007669"/>
    <property type="project" value="TreeGrafter"/>
</dbReference>
<dbReference type="InterPro" id="IPR011009">
    <property type="entry name" value="Kinase-like_dom_sf"/>
</dbReference>
<dbReference type="AlphaFoldDB" id="A0A3A8PFY9"/>
<feature type="compositionally biased region" description="Pro residues" evidence="6">
    <location>
        <begin position="175"/>
        <end position="184"/>
    </location>
</feature>
<feature type="domain" description="Protein kinase" evidence="7">
    <location>
        <begin position="22"/>
        <end position="314"/>
    </location>
</feature>
<reference evidence="9" key="1">
    <citation type="submission" date="2018-09" db="EMBL/GenBank/DDBJ databases">
        <authorList>
            <person name="Livingstone P.G."/>
            <person name="Whitworth D.E."/>
        </authorList>
    </citation>
    <scope>NUCLEOTIDE SEQUENCE [LARGE SCALE GENOMIC DNA]</scope>
    <source>
        <strain evidence="9">CA051B</strain>
    </source>
</reference>
<evidence type="ECO:0000256" key="6">
    <source>
        <dbReference type="SAM" id="MobiDB-lite"/>
    </source>
</evidence>
<dbReference type="GO" id="GO:0005524">
    <property type="term" value="F:ATP binding"/>
    <property type="evidence" value="ECO:0007669"/>
    <property type="project" value="UniProtKB-UniRule"/>
</dbReference>
<dbReference type="EMBL" id="RAWB01000262">
    <property type="protein sequence ID" value="RKH55253.1"/>
    <property type="molecule type" value="Genomic_DNA"/>
</dbReference>
<proteinExistence type="predicted"/>
<name>A0A3A8PFY9_9BACT</name>
<keyword evidence="2 5" id="KW-0547">Nucleotide-binding</keyword>
<keyword evidence="4 5" id="KW-0067">ATP-binding</keyword>
<feature type="binding site" evidence="5">
    <location>
        <position position="51"/>
    </location>
    <ligand>
        <name>ATP</name>
        <dbReference type="ChEBI" id="CHEBI:30616"/>
    </ligand>
</feature>
<dbReference type="PANTHER" id="PTHR43289">
    <property type="entry name" value="MITOGEN-ACTIVATED PROTEIN KINASE KINASE KINASE 20-RELATED"/>
    <property type="match status" value="1"/>
</dbReference>
<accession>A0A3A8PFY9</accession>
<dbReference type="CDD" id="cd14014">
    <property type="entry name" value="STKc_PknB_like"/>
    <property type="match status" value="1"/>
</dbReference>
<dbReference type="InterPro" id="IPR049052">
    <property type="entry name" value="nSTAND1"/>
</dbReference>
<dbReference type="PROSITE" id="PS50011">
    <property type="entry name" value="PROTEIN_KINASE_DOM"/>
    <property type="match status" value="1"/>
</dbReference>
<feature type="region of interest" description="Disordered" evidence="6">
    <location>
        <begin position="169"/>
        <end position="190"/>
    </location>
</feature>
<dbReference type="Gene3D" id="3.90.1580.10">
    <property type="entry name" value="paralog of FGE (formylglycine-generating enzyme)"/>
    <property type="match status" value="1"/>
</dbReference>
<dbReference type="Pfam" id="PF00069">
    <property type="entry name" value="Pkinase"/>
    <property type="match status" value="2"/>
</dbReference>
<evidence type="ECO:0000313" key="9">
    <source>
        <dbReference type="Proteomes" id="UP000272888"/>
    </source>
</evidence>
<evidence type="ECO:0000256" key="1">
    <source>
        <dbReference type="ARBA" id="ARBA00022679"/>
    </source>
</evidence>
<dbReference type="InterPro" id="IPR017441">
    <property type="entry name" value="Protein_kinase_ATP_BS"/>
</dbReference>
<keyword evidence="3 8" id="KW-0418">Kinase</keyword>
<evidence type="ECO:0000256" key="3">
    <source>
        <dbReference type="ARBA" id="ARBA00022777"/>
    </source>
</evidence>
<dbReference type="InterPro" id="IPR000719">
    <property type="entry name" value="Prot_kinase_dom"/>
</dbReference>
<dbReference type="Proteomes" id="UP000272888">
    <property type="component" value="Unassembled WGS sequence"/>
</dbReference>
<evidence type="ECO:0000256" key="4">
    <source>
        <dbReference type="ARBA" id="ARBA00022840"/>
    </source>
</evidence>
<feature type="compositionally biased region" description="Low complexity" evidence="6">
    <location>
        <begin position="932"/>
        <end position="944"/>
    </location>
</feature>
<dbReference type="SUPFAM" id="SSF52540">
    <property type="entry name" value="P-loop containing nucleoside triphosphate hydrolases"/>
    <property type="match status" value="1"/>
</dbReference>
<dbReference type="Pfam" id="PF03781">
    <property type="entry name" value="FGE-sulfatase"/>
    <property type="match status" value="1"/>
</dbReference>
<gene>
    <name evidence="8" type="ORF">D7V93_23415</name>
</gene>